<dbReference type="RefSeq" id="XP_028968165.1">
    <property type="nucleotide sequence ID" value="XM_029112332.1"/>
</dbReference>
<dbReference type="Pfam" id="PF00858">
    <property type="entry name" value="ASC"/>
    <property type="match status" value="2"/>
</dbReference>
<evidence type="ECO:0000313" key="14">
    <source>
        <dbReference type="Proteomes" id="UP000694867"/>
    </source>
</evidence>
<keyword evidence="7" id="KW-0915">Sodium</keyword>
<evidence type="ECO:0000256" key="12">
    <source>
        <dbReference type="RuleBase" id="RU000679"/>
    </source>
</evidence>
<keyword evidence="14" id="KW-1185">Reference proteome</keyword>
<keyword evidence="8 12" id="KW-0406">Ion transport</keyword>
<evidence type="ECO:0000256" key="7">
    <source>
        <dbReference type="ARBA" id="ARBA00023053"/>
    </source>
</evidence>
<reference evidence="15" key="1">
    <citation type="submission" date="2025-08" db="UniProtKB">
        <authorList>
            <consortium name="RefSeq"/>
        </authorList>
    </citation>
    <scope>IDENTIFICATION</scope>
</reference>
<dbReference type="PANTHER" id="PTHR11690:SF248">
    <property type="entry name" value="PICKPOCKET 17, ISOFORM A"/>
    <property type="match status" value="1"/>
</dbReference>
<proteinExistence type="inferred from homology"/>
<keyword evidence="11 12" id="KW-0407">Ion channel</keyword>
<evidence type="ECO:0000256" key="9">
    <source>
        <dbReference type="ARBA" id="ARBA00023136"/>
    </source>
</evidence>
<dbReference type="InterPro" id="IPR001873">
    <property type="entry name" value="ENaC"/>
</dbReference>
<protein>
    <submittedName>
        <fullName evidence="15">Uncharacterized protein LOC108864619</fullName>
    </submittedName>
</protein>
<dbReference type="GeneID" id="108864619"/>
<evidence type="ECO:0000256" key="13">
    <source>
        <dbReference type="SAM" id="Phobius"/>
    </source>
</evidence>
<evidence type="ECO:0000256" key="3">
    <source>
        <dbReference type="ARBA" id="ARBA00022448"/>
    </source>
</evidence>
<evidence type="ECO:0000256" key="10">
    <source>
        <dbReference type="ARBA" id="ARBA00023201"/>
    </source>
</evidence>
<dbReference type="Proteomes" id="UP000694867">
    <property type="component" value="Unplaced"/>
</dbReference>
<dbReference type="GO" id="GO:0015280">
    <property type="term" value="F:ligand-gated sodium channel activity"/>
    <property type="evidence" value="ECO:0007669"/>
    <property type="project" value="TreeGrafter"/>
</dbReference>
<dbReference type="AlphaFoldDB" id="A0AAJ7SGF3"/>
<keyword evidence="4 12" id="KW-0894">Sodium channel</keyword>
<comment type="similarity">
    <text evidence="2 12">Belongs to the amiloride-sensitive sodium channel (TC 1.A.6) family.</text>
</comment>
<evidence type="ECO:0000256" key="6">
    <source>
        <dbReference type="ARBA" id="ARBA00022989"/>
    </source>
</evidence>
<dbReference type="GO" id="GO:0005886">
    <property type="term" value="C:plasma membrane"/>
    <property type="evidence" value="ECO:0007669"/>
    <property type="project" value="TreeGrafter"/>
</dbReference>
<sequence length="712" mass="81458">MTEANLSEIALDPTNILQIGFVNPAQYYFEFYLNTDITQVSYSILPSHMCYTMNWRTDTKMEAVHQNIIAFEMNMMVSWPDDEHIQTSPYELTLGFHYVDTNTAGQRHAIVLRPSGDYVFGVIQEGTRTLPPPYDTMCRNYTETLTFDDGYTVKSSRDMCNEDCKMQVVLRVCGCLMSNYIYRNKISGNVCDANATENCVQAHAREMYTKICPTECPAACREDTYKATQSIWRQIGSDDNDLKYVNVKVIVTSRQVDVLHFVPLLTSTQILGIIGGYIGFWMGLSFYKVGALCARKVQVNAYQMFSILTIMHYLVVHKSFKTCLLLSTIIACSVSCIREFHEYRRYPTTVYYSQDSIDRAAFPATTVCLLDGINYSDICSTYLGENCANREPNFESMVGNDIVLMKFIINFTYLAEEVVSDCTMESRSDLCESFDCTDLWNRTFTYVKTGSCYTLDMTTLPDHTFWKCKEQFKYNLKFKVRSFGAKVGGGATMTALVHEQNRYTSGIIHSFRFEPGRKYYLTVAQSHLVSLPKPYESGCVDYEKDGSNERLYQRYIIQEEECCEACVAATWIKHCGCFSKMYAVKHKMTENVCDYVTHLKCIDRMIQHKWSVGCQGRCTQGCNDKRYRGLMHQIGYLNTPEGIPSSDQCEIRVFLGSTSVKRVTNLAKIKLSDFILYLSGHITMWLDVSIMGSAPDTILSMMRHFQNTLFSI</sequence>
<feature type="transmembrane region" description="Helical" evidence="13">
    <location>
        <begin position="270"/>
        <end position="287"/>
    </location>
</feature>
<dbReference type="KEGG" id="goe:108864619"/>
<keyword evidence="10 12" id="KW-0739">Sodium transport</keyword>
<dbReference type="Gene3D" id="1.10.287.820">
    <property type="entry name" value="Acid-sensing ion channel domain"/>
    <property type="match status" value="1"/>
</dbReference>
<evidence type="ECO:0000256" key="4">
    <source>
        <dbReference type="ARBA" id="ARBA00022461"/>
    </source>
</evidence>
<dbReference type="PANTHER" id="PTHR11690">
    <property type="entry name" value="AMILORIDE-SENSITIVE SODIUM CHANNEL-RELATED"/>
    <property type="match status" value="1"/>
</dbReference>
<evidence type="ECO:0000313" key="15">
    <source>
        <dbReference type="RefSeq" id="XP_028968165.1"/>
    </source>
</evidence>
<name>A0AAJ7SGF3_9ACAR</name>
<evidence type="ECO:0000256" key="1">
    <source>
        <dbReference type="ARBA" id="ARBA00004141"/>
    </source>
</evidence>
<evidence type="ECO:0000256" key="11">
    <source>
        <dbReference type="ARBA" id="ARBA00023303"/>
    </source>
</evidence>
<evidence type="ECO:0000256" key="8">
    <source>
        <dbReference type="ARBA" id="ARBA00023065"/>
    </source>
</evidence>
<feature type="transmembrane region" description="Helical" evidence="13">
    <location>
        <begin position="299"/>
        <end position="316"/>
    </location>
</feature>
<keyword evidence="5 12" id="KW-0812">Transmembrane</keyword>
<keyword evidence="3 12" id="KW-0813">Transport</keyword>
<keyword evidence="6 13" id="KW-1133">Transmembrane helix</keyword>
<evidence type="ECO:0000256" key="5">
    <source>
        <dbReference type="ARBA" id="ARBA00022692"/>
    </source>
</evidence>
<keyword evidence="9 13" id="KW-0472">Membrane</keyword>
<gene>
    <name evidence="15" type="primary">LOC108864619</name>
</gene>
<accession>A0AAJ7SGF3</accession>
<evidence type="ECO:0000256" key="2">
    <source>
        <dbReference type="ARBA" id="ARBA00007193"/>
    </source>
</evidence>
<organism evidence="14 15">
    <name type="scientific">Galendromus occidentalis</name>
    <name type="common">western predatory mite</name>
    <dbReference type="NCBI Taxonomy" id="34638"/>
    <lineage>
        <taxon>Eukaryota</taxon>
        <taxon>Metazoa</taxon>
        <taxon>Ecdysozoa</taxon>
        <taxon>Arthropoda</taxon>
        <taxon>Chelicerata</taxon>
        <taxon>Arachnida</taxon>
        <taxon>Acari</taxon>
        <taxon>Parasitiformes</taxon>
        <taxon>Mesostigmata</taxon>
        <taxon>Gamasina</taxon>
        <taxon>Phytoseioidea</taxon>
        <taxon>Phytoseiidae</taxon>
        <taxon>Typhlodrominae</taxon>
        <taxon>Galendromus</taxon>
    </lineage>
</organism>
<comment type="subcellular location">
    <subcellularLocation>
        <location evidence="1">Membrane</location>
        <topology evidence="1">Multi-pass membrane protein</topology>
    </subcellularLocation>
</comment>